<protein>
    <submittedName>
        <fullName evidence="4">Uncharacterized protein LOC108040498</fullName>
    </submittedName>
</protein>
<evidence type="ECO:0000256" key="1">
    <source>
        <dbReference type="SAM" id="MobiDB-lite"/>
    </source>
</evidence>
<sequence>MDYIAKFNKVASSPEMQARFKKVDENVQKQEIKLVMRRCTGKNLDIPTILANWKDTCRLEQKIIDQLRSIGLQPRANDAPLTRIHLPGHPEMEIVVINEAKLSTNGDPEPEIPTNQDLEPEIPTNGYPEPEIPTNGDPEPEIPTNGDPESESLRKQVKRRKLDSWKKKGGKH</sequence>
<dbReference type="GeneID" id="108040498"/>
<evidence type="ECO:0000313" key="4">
    <source>
        <dbReference type="RefSeq" id="XP_016973478.1"/>
    </source>
</evidence>
<proteinExistence type="predicted"/>
<name>A0A6P4EEM5_DRORH</name>
<reference evidence="4" key="2">
    <citation type="submission" date="2025-04" db="UniProtKB">
        <authorList>
            <consortium name="RefSeq"/>
        </authorList>
    </citation>
    <scope>IDENTIFICATION</scope>
</reference>
<dbReference type="RefSeq" id="XP_016973478.1">
    <property type="nucleotide sequence ID" value="XM_017117989.1"/>
</dbReference>
<gene>
    <name evidence="4" type="primary">LOC108040498</name>
    <name evidence="2" type="synonym">108040498</name>
</gene>
<keyword evidence="3" id="KW-1185">Reference proteome</keyword>
<evidence type="ECO:0000313" key="3">
    <source>
        <dbReference type="Proteomes" id="UP001652680"/>
    </source>
</evidence>
<accession>A0A6P4EEM5</accession>
<feature type="region of interest" description="Disordered" evidence="1">
    <location>
        <begin position="100"/>
        <end position="172"/>
    </location>
</feature>
<organism evidence="4">
    <name type="scientific">Drosophila rhopaloa</name>
    <name type="common">Fruit fly</name>
    <dbReference type="NCBI Taxonomy" id="1041015"/>
    <lineage>
        <taxon>Eukaryota</taxon>
        <taxon>Metazoa</taxon>
        <taxon>Ecdysozoa</taxon>
        <taxon>Arthropoda</taxon>
        <taxon>Hexapoda</taxon>
        <taxon>Insecta</taxon>
        <taxon>Pterygota</taxon>
        <taxon>Neoptera</taxon>
        <taxon>Endopterygota</taxon>
        <taxon>Diptera</taxon>
        <taxon>Brachycera</taxon>
        <taxon>Muscomorpha</taxon>
        <taxon>Ephydroidea</taxon>
        <taxon>Drosophilidae</taxon>
        <taxon>Drosophila</taxon>
        <taxon>Sophophora</taxon>
    </lineage>
</organism>
<dbReference type="EnsemblMetazoa" id="XM_017117989.1">
    <property type="protein sequence ID" value="XP_016973478.1"/>
    <property type="gene ID" value="LOC108040498"/>
</dbReference>
<reference evidence="2" key="3">
    <citation type="submission" date="2025-05" db="UniProtKB">
        <authorList>
            <consortium name="EnsemblMetazoa"/>
        </authorList>
    </citation>
    <scope>IDENTIFICATION</scope>
</reference>
<dbReference type="Proteomes" id="UP001652680">
    <property type="component" value="Unassembled WGS sequence"/>
</dbReference>
<evidence type="ECO:0000313" key="2">
    <source>
        <dbReference type="EnsemblMetazoa" id="XP_016973478.1"/>
    </source>
</evidence>
<feature type="compositionally biased region" description="Basic residues" evidence="1">
    <location>
        <begin position="155"/>
        <end position="172"/>
    </location>
</feature>
<reference evidence="3" key="1">
    <citation type="journal article" date="2021" name="Elife">
        <title>Highly contiguous assemblies of 101 drosophilid genomes.</title>
        <authorList>
            <person name="Kim B.Y."/>
            <person name="Wang J.R."/>
            <person name="Miller D.E."/>
            <person name="Barmina O."/>
            <person name="Delaney E."/>
            <person name="Thompson A."/>
            <person name="Comeault A.A."/>
            <person name="Peede D."/>
            <person name="D'Agostino E.R."/>
            <person name="Pelaez J."/>
            <person name="Aguilar J.M."/>
            <person name="Haji D."/>
            <person name="Matsunaga T."/>
            <person name="Armstrong E.E."/>
            <person name="Zych M."/>
            <person name="Ogawa Y."/>
            <person name="Stamenkovic-Radak M."/>
            <person name="Jelic M."/>
            <person name="Veselinovic M.S."/>
            <person name="Tanaskovic M."/>
            <person name="Eric P."/>
            <person name="Gao J.J."/>
            <person name="Katoh T.K."/>
            <person name="Toda M.J."/>
            <person name="Watabe H."/>
            <person name="Watada M."/>
            <person name="Davis J.S."/>
            <person name="Moyle L.C."/>
            <person name="Manoli G."/>
            <person name="Bertolini E."/>
            <person name="Kostal V."/>
            <person name="Hawley R.S."/>
            <person name="Takahashi A."/>
            <person name="Jones C.D."/>
            <person name="Price D.K."/>
            <person name="Whiteman N."/>
            <person name="Kopp A."/>
            <person name="Matute D.R."/>
            <person name="Petrov D.A."/>
        </authorList>
    </citation>
    <scope>NUCLEOTIDE SEQUENCE [LARGE SCALE GENOMIC DNA]</scope>
</reference>
<dbReference type="AlphaFoldDB" id="A0A6P4EEM5"/>